<accession>A0A8K0D1I9</accession>
<comment type="similarity">
    <text evidence="1">Belongs to the eIF-2-beta/eIF-5 family.</text>
</comment>
<evidence type="ECO:0000313" key="11">
    <source>
        <dbReference type="Proteomes" id="UP000801492"/>
    </source>
</evidence>
<dbReference type="PANTHER" id="PTHR23001:SF7">
    <property type="entry name" value="EUKARYOTIC TRANSLATION INITIATION FACTOR 5"/>
    <property type="match status" value="1"/>
</dbReference>
<dbReference type="FunFam" id="3.30.30.170:FF:000002">
    <property type="entry name" value="Eukaryotic translation initiation factor 5"/>
    <property type="match status" value="1"/>
</dbReference>
<dbReference type="GO" id="GO:0005829">
    <property type="term" value="C:cytosol"/>
    <property type="evidence" value="ECO:0007669"/>
    <property type="project" value="TreeGrafter"/>
</dbReference>
<dbReference type="InterPro" id="IPR002735">
    <property type="entry name" value="Transl_init_fac_IF2/IF5_dom"/>
</dbReference>
<evidence type="ECO:0000256" key="7">
    <source>
        <dbReference type="ARBA" id="ARBA00023134"/>
    </source>
</evidence>
<keyword evidence="7" id="KW-0342">GTP-binding</keyword>
<reference evidence="10" key="1">
    <citation type="submission" date="2019-08" db="EMBL/GenBank/DDBJ databases">
        <title>The genome of the North American firefly Photinus pyralis.</title>
        <authorList>
            <consortium name="Photinus pyralis genome working group"/>
            <person name="Fallon T.R."/>
            <person name="Sander Lower S.E."/>
            <person name="Weng J.-K."/>
        </authorList>
    </citation>
    <scope>NUCLEOTIDE SEQUENCE</scope>
    <source>
        <strain evidence="10">TRF0915ILg1</strain>
        <tissue evidence="10">Whole body</tissue>
    </source>
</reference>
<dbReference type="InterPro" id="IPR016190">
    <property type="entry name" value="Transl_init_fac_IF2/IF5_Zn-bd"/>
</dbReference>
<evidence type="ECO:0000259" key="9">
    <source>
        <dbReference type="PROSITE" id="PS51363"/>
    </source>
</evidence>
<dbReference type="GO" id="GO:0071074">
    <property type="term" value="F:eukaryotic initiation factor eIF2 binding"/>
    <property type="evidence" value="ECO:0007669"/>
    <property type="project" value="TreeGrafter"/>
</dbReference>
<dbReference type="InterPro" id="IPR016189">
    <property type="entry name" value="Transl_init_fac_IF2/IF5_N"/>
</dbReference>
<dbReference type="Gene3D" id="3.30.30.170">
    <property type="match status" value="1"/>
</dbReference>
<feature type="compositionally biased region" description="Acidic residues" evidence="8">
    <location>
        <begin position="397"/>
        <end position="416"/>
    </location>
</feature>
<evidence type="ECO:0000256" key="5">
    <source>
        <dbReference type="ARBA" id="ARBA00022741"/>
    </source>
</evidence>
<dbReference type="PROSITE" id="PS51363">
    <property type="entry name" value="W2"/>
    <property type="match status" value="1"/>
</dbReference>
<protein>
    <recommendedName>
        <fullName evidence="2">Eukaryotic translation initiation factor 5</fullName>
    </recommendedName>
</protein>
<dbReference type="SUPFAM" id="SSF48371">
    <property type="entry name" value="ARM repeat"/>
    <property type="match status" value="1"/>
</dbReference>
<dbReference type="InterPro" id="IPR016024">
    <property type="entry name" value="ARM-type_fold"/>
</dbReference>
<dbReference type="SUPFAM" id="SSF75689">
    <property type="entry name" value="Zinc-binding domain of translation initiation factor 2 beta"/>
    <property type="match status" value="1"/>
</dbReference>
<feature type="compositionally biased region" description="Polar residues" evidence="8">
    <location>
        <begin position="172"/>
        <end position="188"/>
    </location>
</feature>
<dbReference type="FunFam" id="2.20.25.350:FF:000001">
    <property type="entry name" value="Eukaryotic translation initiation factor 5"/>
    <property type="match status" value="1"/>
</dbReference>
<evidence type="ECO:0000256" key="6">
    <source>
        <dbReference type="ARBA" id="ARBA00022917"/>
    </source>
</evidence>
<evidence type="ECO:0000313" key="10">
    <source>
        <dbReference type="EMBL" id="KAF2893095.1"/>
    </source>
</evidence>
<dbReference type="GO" id="GO:0005525">
    <property type="term" value="F:GTP binding"/>
    <property type="evidence" value="ECO:0007669"/>
    <property type="project" value="UniProtKB-KW"/>
</dbReference>
<keyword evidence="11" id="KW-1185">Reference proteome</keyword>
<dbReference type="Proteomes" id="UP000801492">
    <property type="component" value="Unassembled WGS sequence"/>
</dbReference>
<dbReference type="Gene3D" id="2.20.25.350">
    <property type="match status" value="1"/>
</dbReference>
<dbReference type="PANTHER" id="PTHR23001">
    <property type="entry name" value="EUKARYOTIC TRANSLATION INITIATION FACTOR"/>
    <property type="match status" value="1"/>
</dbReference>
<keyword evidence="6" id="KW-0648">Protein biosynthesis</keyword>
<sequence>MGSVNVNRNVSDAFYRYKMPRLVAKVEGKGNGIKTVIVNMNEVAKALSRPPTYPTKYFGCELGAQTQFDFKNERYIVNGSHDAVKLQDLLDGFIRKFVLCPECDNPETDLIVSTKRGTISQGCKACGFHGPLEFNHKLNTFILKNPPNINPAVQGSSLTEGKRTKRSKKANGETTNGDVQSTENQETENVGLDAPADISVNDNGARDDDDTEWAVDVSEEAVRARMQDLTDGAKNITISDDLEKPEKERIDILYEMVKAKRDAGVLDSTQSQKELVSEAERLDIKAKTPLVLAELLFDQNILSQVKKYRMLLLRFTLNDKKAQKYLMGGLEQIIAMHRDTLMNKVPGLLKVFYDLDILSEPAILEWDDKVSKKYVPKDVSQEIHNKAAPFVKWLKEADEEESSESEEESDADVEIEYNDRVQMTPLKPAATPQTKKSEVVEDDEDDVDIDAI</sequence>
<dbReference type="FunFam" id="1.25.40.180:FF:000018">
    <property type="entry name" value="eukaryotic translation initiation factor 5"/>
    <property type="match status" value="1"/>
</dbReference>
<organism evidence="10 11">
    <name type="scientific">Ignelater luminosus</name>
    <name type="common">Cucubano</name>
    <name type="synonym">Pyrophorus luminosus</name>
    <dbReference type="NCBI Taxonomy" id="2038154"/>
    <lineage>
        <taxon>Eukaryota</taxon>
        <taxon>Metazoa</taxon>
        <taxon>Ecdysozoa</taxon>
        <taxon>Arthropoda</taxon>
        <taxon>Hexapoda</taxon>
        <taxon>Insecta</taxon>
        <taxon>Pterygota</taxon>
        <taxon>Neoptera</taxon>
        <taxon>Endopterygota</taxon>
        <taxon>Coleoptera</taxon>
        <taxon>Polyphaga</taxon>
        <taxon>Elateriformia</taxon>
        <taxon>Elateroidea</taxon>
        <taxon>Elateridae</taxon>
        <taxon>Agrypninae</taxon>
        <taxon>Pyrophorini</taxon>
        <taxon>Ignelater</taxon>
    </lineage>
</organism>
<dbReference type="Pfam" id="PF02020">
    <property type="entry name" value="W2"/>
    <property type="match status" value="1"/>
</dbReference>
<feature type="compositionally biased region" description="Acidic residues" evidence="8">
    <location>
        <begin position="440"/>
        <end position="452"/>
    </location>
</feature>
<evidence type="ECO:0000256" key="1">
    <source>
        <dbReference type="ARBA" id="ARBA00010397"/>
    </source>
</evidence>
<dbReference type="SUPFAM" id="SSF100966">
    <property type="entry name" value="Translation initiation factor 2 beta, aIF2beta, N-terminal domain"/>
    <property type="match status" value="1"/>
</dbReference>
<dbReference type="GO" id="GO:0005092">
    <property type="term" value="F:GDP-dissociation inhibitor activity"/>
    <property type="evidence" value="ECO:0007669"/>
    <property type="project" value="TreeGrafter"/>
</dbReference>
<dbReference type="SMART" id="SM00653">
    <property type="entry name" value="eIF2B_5"/>
    <property type="match status" value="1"/>
</dbReference>
<dbReference type="GO" id="GO:0001732">
    <property type="term" value="P:formation of cytoplasmic translation initiation complex"/>
    <property type="evidence" value="ECO:0007669"/>
    <property type="project" value="TreeGrafter"/>
</dbReference>
<dbReference type="OrthoDB" id="10250831at2759"/>
<feature type="region of interest" description="Disordered" evidence="8">
    <location>
        <begin position="145"/>
        <end position="189"/>
    </location>
</feature>
<dbReference type="InterPro" id="IPR003307">
    <property type="entry name" value="W2_domain"/>
</dbReference>
<dbReference type="Pfam" id="PF01873">
    <property type="entry name" value="eIF-5_eIF-2B"/>
    <property type="match status" value="1"/>
</dbReference>
<name>A0A8K0D1I9_IGNLU</name>
<feature type="domain" description="W2" evidence="9">
    <location>
        <begin position="243"/>
        <end position="404"/>
    </location>
</feature>
<keyword evidence="3" id="KW-0396">Initiation factor</keyword>
<dbReference type="AlphaFoldDB" id="A0A8K0D1I9"/>
<comment type="caution">
    <text evidence="10">The sequence shown here is derived from an EMBL/GenBank/DDBJ whole genome shotgun (WGS) entry which is preliminary data.</text>
</comment>
<gene>
    <name evidence="10" type="ORF">ILUMI_13080</name>
</gene>
<dbReference type="SMART" id="SM00515">
    <property type="entry name" value="eIF5C"/>
    <property type="match status" value="1"/>
</dbReference>
<evidence type="ECO:0000256" key="2">
    <source>
        <dbReference type="ARBA" id="ARBA00018059"/>
    </source>
</evidence>
<dbReference type="Gene3D" id="1.25.40.180">
    <property type="match status" value="1"/>
</dbReference>
<dbReference type="GO" id="GO:0003743">
    <property type="term" value="F:translation initiation factor activity"/>
    <property type="evidence" value="ECO:0007669"/>
    <property type="project" value="UniProtKB-KW"/>
</dbReference>
<evidence type="ECO:0000256" key="8">
    <source>
        <dbReference type="SAM" id="MobiDB-lite"/>
    </source>
</evidence>
<feature type="region of interest" description="Disordered" evidence="8">
    <location>
        <begin position="396"/>
        <end position="452"/>
    </location>
</feature>
<evidence type="ECO:0000256" key="3">
    <source>
        <dbReference type="ARBA" id="ARBA00022540"/>
    </source>
</evidence>
<dbReference type="InterPro" id="IPR045196">
    <property type="entry name" value="IF2/IF5"/>
</dbReference>
<dbReference type="EMBL" id="VTPC01008252">
    <property type="protein sequence ID" value="KAF2893095.1"/>
    <property type="molecule type" value="Genomic_DNA"/>
</dbReference>
<keyword evidence="5" id="KW-0547">Nucleotide-binding</keyword>
<keyword evidence="4" id="KW-0597">Phosphoprotein</keyword>
<dbReference type="CDD" id="cd11561">
    <property type="entry name" value="W2_eIF5"/>
    <property type="match status" value="1"/>
</dbReference>
<proteinExistence type="inferred from homology"/>
<evidence type="ECO:0000256" key="4">
    <source>
        <dbReference type="ARBA" id="ARBA00022553"/>
    </source>
</evidence>